<organism evidence="8 9">
    <name type="scientific">Lyngbya confervoides BDU141951</name>
    <dbReference type="NCBI Taxonomy" id="1574623"/>
    <lineage>
        <taxon>Bacteria</taxon>
        <taxon>Bacillati</taxon>
        <taxon>Cyanobacteriota</taxon>
        <taxon>Cyanophyceae</taxon>
        <taxon>Oscillatoriophycideae</taxon>
        <taxon>Oscillatoriales</taxon>
        <taxon>Microcoleaceae</taxon>
        <taxon>Lyngbya</taxon>
    </lineage>
</organism>
<sequence>MRFLPIQNAFTTCEPGLAGTSYRSREEAHRAWRCAIAAMGRFLSPWLHDYASARASEVSSSVDNFRGLVLSGPTPVLHHPAILAHVQTCLWLPKQWSLHRPLLPTSTLEMPVDAALDYTVPLDSGDRLLLEQFCMVLTADFVWTATLSPSPDGRTYFCAFSFAPETAHQVLAVLLSRVSAHRPNLLHPLQQWLERFPPQAPDYRIPMQFSQWILKQATLTQEPSMVVDLEGRAAVLPLRRQGRGGEMDPARARSPKDLASGSVAPGQWPGRTGSQRSLPKSPGDPGSVDLELLQAIAHEVRTPLATIQTLTRLLLRRKDLPPEVIKRLEAIRRECVDQIDRFSLFFRAIELTTSPAASLDTSLTSISLQQILEEKIDRWKTLLENRSLNFQVDIPEDLPAIAIRDPNMLDQVLTGLIERLSHTLPLGSQIYLLVSLAGDQLKLQLRSCLPPDASPCGSAHQGKSLLKAVGQLLMFQPETGGLSLSLPATKQIFNFLGGKLTVRQSLPQGEIMTMFLPLDPWESQVASSI</sequence>
<dbReference type="GO" id="GO:0000160">
    <property type="term" value="P:phosphorelay signal transduction system"/>
    <property type="evidence" value="ECO:0007669"/>
    <property type="project" value="UniProtKB-KW"/>
</dbReference>
<evidence type="ECO:0000313" key="8">
    <source>
        <dbReference type="EMBL" id="MCM1982648.1"/>
    </source>
</evidence>
<dbReference type="PANTHER" id="PTHR43547">
    <property type="entry name" value="TWO-COMPONENT HISTIDINE KINASE"/>
    <property type="match status" value="1"/>
</dbReference>
<dbReference type="RefSeq" id="WP_166274542.1">
    <property type="nucleotide sequence ID" value="NZ_JTHE03000044.1"/>
</dbReference>
<dbReference type="PROSITE" id="PS50109">
    <property type="entry name" value="HIS_KIN"/>
    <property type="match status" value="1"/>
</dbReference>
<evidence type="ECO:0000256" key="4">
    <source>
        <dbReference type="ARBA" id="ARBA00022777"/>
    </source>
</evidence>
<evidence type="ECO:0000256" key="2">
    <source>
        <dbReference type="ARBA" id="ARBA00012438"/>
    </source>
</evidence>
<dbReference type="AlphaFoldDB" id="A0ABD4T2K6"/>
<dbReference type="SUPFAM" id="SSF47384">
    <property type="entry name" value="Homodimeric domain of signal transducing histidine kinase"/>
    <property type="match status" value="1"/>
</dbReference>
<gene>
    <name evidence="8" type="ORF">QQ91_0007395</name>
</gene>
<dbReference type="InterPro" id="IPR036097">
    <property type="entry name" value="HisK_dim/P_sf"/>
</dbReference>
<feature type="domain" description="Histidine kinase" evidence="7">
    <location>
        <begin position="295"/>
        <end position="520"/>
    </location>
</feature>
<dbReference type="PANTHER" id="PTHR43547:SF2">
    <property type="entry name" value="HYBRID SIGNAL TRANSDUCTION HISTIDINE KINASE C"/>
    <property type="match status" value="1"/>
</dbReference>
<comment type="catalytic activity">
    <reaction evidence="1">
        <text>ATP + protein L-histidine = ADP + protein N-phospho-L-histidine.</text>
        <dbReference type="EC" id="2.7.13.3"/>
    </reaction>
</comment>
<dbReference type="Gene3D" id="1.10.287.130">
    <property type="match status" value="1"/>
</dbReference>
<comment type="caution">
    <text evidence="8">The sequence shown here is derived from an EMBL/GenBank/DDBJ whole genome shotgun (WGS) entry which is preliminary data.</text>
</comment>
<keyword evidence="9" id="KW-1185">Reference proteome</keyword>
<keyword evidence="5" id="KW-0902">Two-component regulatory system</keyword>
<evidence type="ECO:0000259" key="7">
    <source>
        <dbReference type="PROSITE" id="PS50109"/>
    </source>
</evidence>
<dbReference type="Gene3D" id="3.30.565.10">
    <property type="entry name" value="Histidine kinase-like ATPase, C-terminal domain"/>
    <property type="match status" value="1"/>
</dbReference>
<dbReference type="EC" id="2.7.13.3" evidence="2"/>
<accession>A0ABD4T2K6</accession>
<dbReference type="SUPFAM" id="SSF55874">
    <property type="entry name" value="ATPase domain of HSP90 chaperone/DNA topoisomerase II/histidine kinase"/>
    <property type="match status" value="1"/>
</dbReference>
<evidence type="ECO:0000256" key="1">
    <source>
        <dbReference type="ARBA" id="ARBA00000085"/>
    </source>
</evidence>
<dbReference type="InterPro" id="IPR036890">
    <property type="entry name" value="HATPase_C_sf"/>
</dbReference>
<dbReference type="EMBL" id="JTHE03000044">
    <property type="protein sequence ID" value="MCM1982648.1"/>
    <property type="molecule type" value="Genomic_DNA"/>
</dbReference>
<evidence type="ECO:0000256" key="3">
    <source>
        <dbReference type="ARBA" id="ARBA00022553"/>
    </source>
</evidence>
<proteinExistence type="predicted"/>
<reference evidence="8 9" key="1">
    <citation type="journal article" date="2015" name="Genome Announc.">
        <title>Draft Genome Sequence of Filamentous Marine Cyanobacterium Lyngbya confervoides Strain BDU141951.</title>
        <authorList>
            <person name="Chandrababunaidu M.M."/>
            <person name="Sen D."/>
            <person name="Tripathy S."/>
        </authorList>
    </citation>
    <scope>NUCLEOTIDE SEQUENCE [LARGE SCALE GENOMIC DNA]</scope>
    <source>
        <strain evidence="8 9">BDU141951</strain>
    </source>
</reference>
<dbReference type="Pfam" id="PF00512">
    <property type="entry name" value="HisKA"/>
    <property type="match status" value="1"/>
</dbReference>
<protein>
    <recommendedName>
        <fullName evidence="2">histidine kinase</fullName>
        <ecNumber evidence="2">2.7.13.3</ecNumber>
    </recommendedName>
</protein>
<dbReference type="GO" id="GO:0004673">
    <property type="term" value="F:protein histidine kinase activity"/>
    <property type="evidence" value="ECO:0007669"/>
    <property type="project" value="UniProtKB-EC"/>
</dbReference>
<feature type="compositionally biased region" description="Basic and acidic residues" evidence="6">
    <location>
        <begin position="243"/>
        <end position="256"/>
    </location>
</feature>
<name>A0ABD4T2K6_9CYAN</name>
<dbReference type="Proteomes" id="UP000031561">
    <property type="component" value="Unassembled WGS sequence"/>
</dbReference>
<keyword evidence="4 8" id="KW-0418">Kinase</keyword>
<dbReference type="InterPro" id="IPR005467">
    <property type="entry name" value="His_kinase_dom"/>
</dbReference>
<keyword evidence="4 8" id="KW-0808">Transferase</keyword>
<evidence type="ECO:0000256" key="5">
    <source>
        <dbReference type="ARBA" id="ARBA00023012"/>
    </source>
</evidence>
<dbReference type="SMART" id="SM00388">
    <property type="entry name" value="HisKA"/>
    <property type="match status" value="1"/>
</dbReference>
<dbReference type="InterPro" id="IPR003661">
    <property type="entry name" value="HisK_dim/P_dom"/>
</dbReference>
<keyword evidence="3" id="KW-0597">Phosphoprotein</keyword>
<evidence type="ECO:0000313" key="9">
    <source>
        <dbReference type="Proteomes" id="UP000031561"/>
    </source>
</evidence>
<dbReference type="CDD" id="cd00082">
    <property type="entry name" value="HisKA"/>
    <property type="match status" value="1"/>
</dbReference>
<feature type="region of interest" description="Disordered" evidence="6">
    <location>
        <begin position="238"/>
        <end position="284"/>
    </location>
</feature>
<evidence type="ECO:0000256" key="6">
    <source>
        <dbReference type="SAM" id="MobiDB-lite"/>
    </source>
</evidence>